<name>A0A5C6MIQ6_9TELE</name>
<gene>
    <name evidence="2" type="ORF">D4764_0097390</name>
</gene>
<organism evidence="2 3">
    <name type="scientific">Takifugu flavidus</name>
    <name type="common">sansaifugu</name>
    <dbReference type="NCBI Taxonomy" id="433684"/>
    <lineage>
        <taxon>Eukaryota</taxon>
        <taxon>Metazoa</taxon>
        <taxon>Chordata</taxon>
        <taxon>Craniata</taxon>
        <taxon>Vertebrata</taxon>
        <taxon>Euteleostomi</taxon>
        <taxon>Actinopterygii</taxon>
        <taxon>Neopterygii</taxon>
        <taxon>Teleostei</taxon>
        <taxon>Neoteleostei</taxon>
        <taxon>Acanthomorphata</taxon>
        <taxon>Eupercaria</taxon>
        <taxon>Tetraodontiformes</taxon>
        <taxon>Tetradontoidea</taxon>
        <taxon>Tetraodontidae</taxon>
        <taxon>Takifugu</taxon>
    </lineage>
</organism>
<keyword evidence="3" id="KW-1185">Reference proteome</keyword>
<protein>
    <submittedName>
        <fullName evidence="2">Uncharacterized protein</fullName>
    </submittedName>
</protein>
<comment type="caution">
    <text evidence="2">The sequence shown here is derived from an EMBL/GenBank/DDBJ whole genome shotgun (WGS) entry which is preliminary data.</text>
</comment>
<proteinExistence type="predicted"/>
<dbReference type="Proteomes" id="UP000324091">
    <property type="component" value="Unassembled WGS sequence"/>
</dbReference>
<feature type="compositionally biased region" description="Low complexity" evidence="1">
    <location>
        <begin position="15"/>
        <end position="32"/>
    </location>
</feature>
<dbReference type="AlphaFoldDB" id="A0A5C6MIQ6"/>
<sequence length="119" mass="12943">MEGVRKDRTVERSETSPSSSSLSSTHSAPSHLLNSAPSTIRRKNVDTVCLELWGVSLTLLSVQSGLRLFRTSSDHNRELLMLLPPHRERPSSAVYATIPRGRTAEQPAEGAAAPGDRPL</sequence>
<feature type="compositionally biased region" description="Basic and acidic residues" evidence="1">
    <location>
        <begin position="1"/>
        <end position="14"/>
    </location>
</feature>
<feature type="region of interest" description="Disordered" evidence="1">
    <location>
        <begin position="98"/>
        <end position="119"/>
    </location>
</feature>
<evidence type="ECO:0000313" key="3">
    <source>
        <dbReference type="Proteomes" id="UP000324091"/>
    </source>
</evidence>
<accession>A0A5C6MIQ6</accession>
<dbReference type="EMBL" id="RHFK02000105">
    <property type="protein sequence ID" value="TWW54763.1"/>
    <property type="molecule type" value="Genomic_DNA"/>
</dbReference>
<evidence type="ECO:0000256" key="1">
    <source>
        <dbReference type="SAM" id="MobiDB-lite"/>
    </source>
</evidence>
<evidence type="ECO:0000313" key="2">
    <source>
        <dbReference type="EMBL" id="TWW54763.1"/>
    </source>
</evidence>
<feature type="region of interest" description="Disordered" evidence="1">
    <location>
        <begin position="1"/>
        <end position="38"/>
    </location>
</feature>
<reference evidence="2 3" key="1">
    <citation type="submission" date="2019-04" db="EMBL/GenBank/DDBJ databases">
        <title>Chromosome genome assembly for Takifugu flavidus.</title>
        <authorList>
            <person name="Xiao S."/>
        </authorList>
    </citation>
    <scope>NUCLEOTIDE SEQUENCE [LARGE SCALE GENOMIC DNA]</scope>
    <source>
        <strain evidence="2">HTHZ2018</strain>
        <tissue evidence="2">Muscle</tissue>
    </source>
</reference>
<feature type="compositionally biased region" description="Low complexity" evidence="1">
    <location>
        <begin position="104"/>
        <end position="119"/>
    </location>
</feature>